<name>G3B461_CANTC</name>
<dbReference type="Proteomes" id="UP000000707">
    <property type="component" value="Unassembled WGS sequence"/>
</dbReference>
<organism evidence="3">
    <name type="scientific">Candida tenuis (strain ATCC 10573 / BCRC 21748 / CBS 615 / JCM 9827 / NBRC 10315 / NRRL Y-1498 / VKM Y-70)</name>
    <name type="common">Yeast</name>
    <name type="synonym">Yamadazyma tenuis</name>
    <dbReference type="NCBI Taxonomy" id="590646"/>
    <lineage>
        <taxon>Eukaryota</taxon>
        <taxon>Fungi</taxon>
        <taxon>Dikarya</taxon>
        <taxon>Ascomycota</taxon>
        <taxon>Saccharomycotina</taxon>
        <taxon>Pichiomycetes</taxon>
        <taxon>Debaryomycetaceae</taxon>
        <taxon>Yamadazyma</taxon>
    </lineage>
</organism>
<keyword evidence="3" id="KW-1185">Reference proteome</keyword>
<dbReference type="HOGENOM" id="CLU_073873_0_0_1"/>
<evidence type="ECO:0000313" key="3">
    <source>
        <dbReference type="Proteomes" id="UP000000707"/>
    </source>
</evidence>
<keyword evidence="1" id="KW-0472">Membrane</keyword>
<dbReference type="EMBL" id="GL996521">
    <property type="protein sequence ID" value="EGV63782.1"/>
    <property type="molecule type" value="Genomic_DNA"/>
</dbReference>
<protein>
    <submittedName>
        <fullName evidence="2">Uncharacterized protein</fullName>
    </submittedName>
</protein>
<evidence type="ECO:0000313" key="2">
    <source>
        <dbReference type="EMBL" id="EGV63782.1"/>
    </source>
</evidence>
<keyword evidence="1" id="KW-0812">Transmembrane</keyword>
<evidence type="ECO:0000256" key="1">
    <source>
        <dbReference type="SAM" id="Phobius"/>
    </source>
</evidence>
<proteinExistence type="predicted"/>
<dbReference type="AlphaFoldDB" id="G3B461"/>
<keyword evidence="1" id="KW-1133">Transmembrane helix</keyword>
<dbReference type="eggNOG" id="ENOG502RQQR">
    <property type="taxonomic scope" value="Eukaryota"/>
</dbReference>
<gene>
    <name evidence="2" type="ORF">CANTEDRAFT_113825</name>
</gene>
<accession>G3B461</accession>
<feature type="transmembrane region" description="Helical" evidence="1">
    <location>
        <begin position="289"/>
        <end position="309"/>
    </location>
</feature>
<sequence>MTYTIGDRKIHLESEGLSEADKVLLSSHSRLFKYCLNNAIYKLLLNLKNIVHLYSDIIIIYGTLLKKIPNYEDVTVKTAKSKSHITALESEFNTIFGPYGTEQVLMNNKWQTKSYEDIIKPMTSNLLEIAQATFDDVYSTLYCIDFFFEKFDNLKKLSIPFLLVQTKSVINSVKKSLYLVNLSTIADHLNSIEDINPSILRQLRKIEKITSGFEKESLVLEKCFKTYDPSLQQYTNILLGKAILKREINPTDCQIIKRRNVCFEAAEHVISIPLSENQLDSSMKILRNYFLYVALAFALLIITAIYRLFRVLFA</sequence>
<reference evidence="2 3" key="1">
    <citation type="journal article" date="2011" name="Proc. Natl. Acad. Sci. U.S.A.">
        <title>Comparative genomics of xylose-fermenting fungi for enhanced biofuel production.</title>
        <authorList>
            <person name="Wohlbach D.J."/>
            <person name="Kuo A."/>
            <person name="Sato T.K."/>
            <person name="Potts K.M."/>
            <person name="Salamov A.A."/>
            <person name="LaButti K.M."/>
            <person name="Sun H."/>
            <person name="Clum A."/>
            <person name="Pangilinan J.L."/>
            <person name="Lindquist E.A."/>
            <person name="Lucas S."/>
            <person name="Lapidus A."/>
            <person name="Jin M."/>
            <person name="Gunawan C."/>
            <person name="Balan V."/>
            <person name="Dale B.E."/>
            <person name="Jeffries T.W."/>
            <person name="Zinkel R."/>
            <person name="Barry K.W."/>
            <person name="Grigoriev I.V."/>
            <person name="Gasch A.P."/>
        </authorList>
    </citation>
    <scope>NUCLEOTIDE SEQUENCE [LARGE SCALE GENOMIC DNA]</scope>
    <source>
        <strain evidence="3">ATCC 10573 / BCRC 21748 / CBS 615 / JCM 9827 / NBRC 10315 / NRRL Y-1498 / VKM Y-70</strain>
    </source>
</reference>
<dbReference type="OrthoDB" id="4079976at2759"/>